<accession>A0A6S6TI83</accession>
<dbReference type="Gene3D" id="3.30.1330.140">
    <property type="entry name" value="Carboxysome Shell Carbonic Anhydrase, C-terminal domain"/>
    <property type="match status" value="1"/>
</dbReference>
<evidence type="ECO:0000259" key="1">
    <source>
        <dbReference type="Pfam" id="PF08936"/>
    </source>
</evidence>
<reference evidence="2" key="1">
    <citation type="submission" date="2020-01" db="EMBL/GenBank/DDBJ databases">
        <authorList>
            <person name="Meier V. D."/>
            <person name="Meier V D."/>
        </authorList>
    </citation>
    <scope>NUCLEOTIDE SEQUENCE</scope>
    <source>
        <strain evidence="2">HLG_WM_MAG_08</strain>
    </source>
</reference>
<organism evidence="2">
    <name type="scientific">uncultured Thiotrichaceae bacterium</name>
    <dbReference type="NCBI Taxonomy" id="298394"/>
    <lineage>
        <taxon>Bacteria</taxon>
        <taxon>Pseudomonadati</taxon>
        <taxon>Pseudomonadota</taxon>
        <taxon>Gammaproteobacteria</taxon>
        <taxon>Thiotrichales</taxon>
        <taxon>Thiotrichaceae</taxon>
        <taxon>environmental samples</taxon>
    </lineage>
</organism>
<proteinExistence type="predicted"/>
<dbReference type="Pfam" id="PF08936">
    <property type="entry name" value="CsoSCA_C"/>
    <property type="match status" value="1"/>
</dbReference>
<dbReference type="AlphaFoldDB" id="A0A6S6TI83"/>
<name>A0A6S6TI83_9GAMM</name>
<dbReference type="InterPro" id="IPR043066">
    <property type="entry name" value="CsoSCA_C_sf"/>
</dbReference>
<evidence type="ECO:0000313" key="2">
    <source>
        <dbReference type="EMBL" id="CAA6817917.1"/>
    </source>
</evidence>
<feature type="domain" description="Carboxysome Shell Carbonic Anhydrase C-terminal" evidence="1">
    <location>
        <begin position="2"/>
        <end position="72"/>
    </location>
</feature>
<gene>
    <name evidence="2" type="ORF">HELGO_WM48436</name>
</gene>
<dbReference type="InterPro" id="IPR048620">
    <property type="entry name" value="CsoSCA_C"/>
</dbReference>
<sequence>MNIARGLPIPVAIHYRYDARVPGSRDRVIVKARRVEAAIRKRYAGLDKDDMLYCHISVQDRPTGSLIETVEDGL</sequence>
<dbReference type="EMBL" id="CACVAV010000280">
    <property type="protein sequence ID" value="CAA6817917.1"/>
    <property type="molecule type" value="Genomic_DNA"/>
</dbReference>
<protein>
    <submittedName>
        <fullName evidence="2">Carboxysome shell protein CsoS3</fullName>
    </submittedName>
</protein>